<evidence type="ECO:0000313" key="10">
    <source>
        <dbReference type="Proteomes" id="UP000606172"/>
    </source>
</evidence>
<organism evidence="9 10">
    <name type="scientific">Sinosporangium siamense</name>
    <dbReference type="NCBI Taxonomy" id="1367973"/>
    <lineage>
        <taxon>Bacteria</taxon>
        <taxon>Bacillati</taxon>
        <taxon>Actinomycetota</taxon>
        <taxon>Actinomycetes</taxon>
        <taxon>Streptosporangiales</taxon>
        <taxon>Streptosporangiaceae</taxon>
        <taxon>Sinosporangium</taxon>
    </lineage>
</organism>
<dbReference type="Gene3D" id="1.10.3860.10">
    <property type="entry name" value="Sodium:dicarboxylate symporter"/>
    <property type="match status" value="1"/>
</dbReference>
<comment type="caution">
    <text evidence="9">The sequence shown here is derived from an EMBL/GenBank/DDBJ whole genome shotgun (WGS) entry which is preliminary data.</text>
</comment>
<gene>
    <name evidence="9" type="primary">dctA</name>
    <name evidence="9" type="ORF">Ssi02_08130</name>
</gene>
<evidence type="ECO:0000256" key="4">
    <source>
        <dbReference type="ARBA" id="ARBA00022692"/>
    </source>
</evidence>
<reference evidence="9" key="1">
    <citation type="submission" date="2021-01" db="EMBL/GenBank/DDBJ databases">
        <title>Whole genome shotgun sequence of Sinosporangium siamense NBRC 109515.</title>
        <authorList>
            <person name="Komaki H."/>
            <person name="Tamura T."/>
        </authorList>
    </citation>
    <scope>NUCLEOTIDE SEQUENCE</scope>
    <source>
        <strain evidence="9">NBRC 109515</strain>
    </source>
</reference>
<evidence type="ECO:0000256" key="1">
    <source>
        <dbReference type="ARBA" id="ARBA00004651"/>
    </source>
</evidence>
<keyword evidence="4 8" id="KW-0812">Transmembrane</keyword>
<accession>A0A919RBU8</accession>
<evidence type="ECO:0000256" key="2">
    <source>
        <dbReference type="ARBA" id="ARBA00022448"/>
    </source>
</evidence>
<keyword evidence="10" id="KW-1185">Reference proteome</keyword>
<evidence type="ECO:0000256" key="6">
    <source>
        <dbReference type="ARBA" id="ARBA00023136"/>
    </source>
</evidence>
<feature type="transmembrane region" description="Helical" evidence="8">
    <location>
        <begin position="351"/>
        <end position="374"/>
    </location>
</feature>
<evidence type="ECO:0000256" key="5">
    <source>
        <dbReference type="ARBA" id="ARBA00022989"/>
    </source>
</evidence>
<dbReference type="InterPro" id="IPR001991">
    <property type="entry name" value="Na-dicarboxylate_symporter"/>
</dbReference>
<comment type="subcellular location">
    <subcellularLocation>
        <location evidence="1">Cell membrane</location>
        <topology evidence="1">Multi-pass membrane protein</topology>
    </subcellularLocation>
</comment>
<evidence type="ECO:0000256" key="8">
    <source>
        <dbReference type="SAM" id="Phobius"/>
    </source>
</evidence>
<dbReference type="SUPFAM" id="SSF118215">
    <property type="entry name" value="Proton glutamate symport protein"/>
    <property type="match status" value="1"/>
</dbReference>
<protein>
    <submittedName>
        <fullName evidence="9">Transporter dicarboxylate/amino acid:cation Na+/H+ symporter family protein</fullName>
    </submittedName>
</protein>
<dbReference type="GO" id="GO:0006835">
    <property type="term" value="P:dicarboxylic acid transport"/>
    <property type="evidence" value="ECO:0007669"/>
    <property type="project" value="TreeGrafter"/>
</dbReference>
<dbReference type="PANTHER" id="PTHR42865">
    <property type="entry name" value="PROTON/GLUTAMATE-ASPARTATE SYMPORTER"/>
    <property type="match status" value="1"/>
</dbReference>
<dbReference type="RefSeq" id="WP_204021083.1">
    <property type="nucleotide sequence ID" value="NZ_BOOW01000006.1"/>
</dbReference>
<feature type="transmembrane region" description="Helical" evidence="8">
    <location>
        <begin position="223"/>
        <end position="245"/>
    </location>
</feature>
<feature type="transmembrane region" description="Helical" evidence="8">
    <location>
        <begin position="44"/>
        <end position="65"/>
    </location>
</feature>
<keyword evidence="3" id="KW-1003">Cell membrane</keyword>
<feature type="transmembrane region" description="Helical" evidence="8">
    <location>
        <begin position="296"/>
        <end position="320"/>
    </location>
</feature>
<dbReference type="GO" id="GO:0005886">
    <property type="term" value="C:plasma membrane"/>
    <property type="evidence" value="ECO:0007669"/>
    <property type="project" value="UniProtKB-SubCell"/>
</dbReference>
<proteinExistence type="predicted"/>
<dbReference type="Pfam" id="PF00375">
    <property type="entry name" value="SDF"/>
    <property type="match status" value="1"/>
</dbReference>
<keyword evidence="5 8" id="KW-1133">Transmembrane helix</keyword>
<evidence type="ECO:0000256" key="7">
    <source>
        <dbReference type="SAM" id="MobiDB-lite"/>
    </source>
</evidence>
<feature type="region of interest" description="Disordered" evidence="7">
    <location>
        <begin position="405"/>
        <end position="424"/>
    </location>
</feature>
<feature type="transmembrane region" description="Helical" evidence="8">
    <location>
        <begin position="148"/>
        <end position="165"/>
    </location>
</feature>
<dbReference type="InterPro" id="IPR036458">
    <property type="entry name" value="Na:dicarbo_symporter_sf"/>
</dbReference>
<dbReference type="EMBL" id="BOOW01000006">
    <property type="protein sequence ID" value="GII90582.1"/>
    <property type="molecule type" value="Genomic_DNA"/>
</dbReference>
<evidence type="ECO:0000313" key="9">
    <source>
        <dbReference type="EMBL" id="GII90582.1"/>
    </source>
</evidence>
<dbReference type="Proteomes" id="UP000606172">
    <property type="component" value="Unassembled WGS sequence"/>
</dbReference>
<dbReference type="PRINTS" id="PR00173">
    <property type="entry name" value="EDTRNSPORT"/>
</dbReference>
<dbReference type="PANTHER" id="PTHR42865:SF7">
    <property type="entry name" value="PROTON_GLUTAMATE-ASPARTATE SYMPORTER"/>
    <property type="match status" value="1"/>
</dbReference>
<dbReference type="GO" id="GO:0015293">
    <property type="term" value="F:symporter activity"/>
    <property type="evidence" value="ECO:0007669"/>
    <property type="project" value="UniProtKB-KW"/>
</dbReference>
<dbReference type="AlphaFoldDB" id="A0A919RBU8"/>
<sequence length="424" mass="43963">MKSLMSRLIVGALVLGVVAGLVLHYQFAASREEIVAALDTVTHLFLNLIKMVIAPLIFATIVSGITGMAKATGLGSLFARSMVWFVAASLLIGAYGFLAAHAMGVGDGLNLTPTTGGSGIETEPVTPATFIEGLVPQSFIEALASNKPIQILVFSMFFGIALLALKSATGDSRLADAIDELTTVMLKLTGYVMKLAPIGVFTAVAAALTAEGVGAFATYGSLIVSFYTALAGLWAALIAVGALFLGRGVLRLIAAVREPMFIAFSTSSTEAAFPKMISALTSYGVDRRTTGLILPLGYAFNIDGSMLYMMFSSVFLVNAYNIDMPIAQQILMCLVLLVSSKGMAGVPRGALVIIAAVVPGFGVPAAGVALLLVIDQLLDMGRTATNILGNAVAVAVLGRNAPDTKTHETARAGEVPVAATEPVR</sequence>
<feature type="transmembrane region" description="Helical" evidence="8">
    <location>
        <begin position="77"/>
        <end position="98"/>
    </location>
</feature>
<keyword evidence="2" id="KW-0813">Transport</keyword>
<keyword evidence="6 8" id="KW-0472">Membrane</keyword>
<feature type="transmembrane region" description="Helical" evidence="8">
    <location>
        <begin position="195"/>
        <end position="217"/>
    </location>
</feature>
<name>A0A919RBU8_9ACTN</name>
<evidence type="ECO:0000256" key="3">
    <source>
        <dbReference type="ARBA" id="ARBA00022475"/>
    </source>
</evidence>